<dbReference type="GO" id="GO:0005886">
    <property type="term" value="C:plasma membrane"/>
    <property type="evidence" value="ECO:0007669"/>
    <property type="project" value="TreeGrafter"/>
</dbReference>
<comment type="subcellular location">
    <subcellularLocation>
        <location evidence="1">Membrane</location>
        <topology evidence="1">Multi-pass membrane protein</topology>
    </subcellularLocation>
</comment>
<keyword evidence="6 9" id="KW-0472">Membrane</keyword>
<dbReference type="GO" id="GO:0015271">
    <property type="term" value="F:outward rectifier potassium channel activity"/>
    <property type="evidence" value="ECO:0007669"/>
    <property type="project" value="TreeGrafter"/>
</dbReference>
<proteinExistence type="inferred from homology"/>
<dbReference type="EMBL" id="HACA01004003">
    <property type="protein sequence ID" value="CDW21364.1"/>
    <property type="molecule type" value="Transcribed_RNA"/>
</dbReference>
<dbReference type="AlphaFoldDB" id="A0A0K2T5N2"/>
<name>A0A0K2T5N2_LEPSM</name>
<evidence type="ECO:0000256" key="4">
    <source>
        <dbReference type="ARBA" id="ARBA00022989"/>
    </source>
</evidence>
<feature type="transmembrane region" description="Helical" evidence="9">
    <location>
        <begin position="277"/>
        <end position="297"/>
    </location>
</feature>
<dbReference type="GO" id="GO:0022841">
    <property type="term" value="F:potassium ion leak channel activity"/>
    <property type="evidence" value="ECO:0007669"/>
    <property type="project" value="TreeGrafter"/>
</dbReference>
<evidence type="ECO:0000256" key="7">
    <source>
        <dbReference type="ARBA" id="ARBA00023303"/>
    </source>
</evidence>
<keyword evidence="5 8" id="KW-0406">Ion transport</keyword>
<reference evidence="11" key="1">
    <citation type="submission" date="2014-05" db="EMBL/GenBank/DDBJ databases">
        <authorList>
            <person name="Chronopoulou M."/>
        </authorList>
    </citation>
    <scope>NUCLEOTIDE SEQUENCE</scope>
    <source>
        <tissue evidence="11">Whole organism</tissue>
    </source>
</reference>
<keyword evidence="3 8" id="KW-0812">Transmembrane</keyword>
<feature type="transmembrane region" description="Helical" evidence="9">
    <location>
        <begin position="87"/>
        <end position="110"/>
    </location>
</feature>
<dbReference type="PANTHER" id="PTHR11003:SF249">
    <property type="entry name" value="TWO PORE POTASSIUM CHANNEL PROTEIN SUP-9"/>
    <property type="match status" value="1"/>
</dbReference>
<dbReference type="SUPFAM" id="SSF81324">
    <property type="entry name" value="Voltage-gated potassium channels"/>
    <property type="match status" value="2"/>
</dbReference>
<feature type="transmembrane region" description="Helical" evidence="9">
    <location>
        <begin position="251"/>
        <end position="271"/>
    </location>
</feature>
<evidence type="ECO:0000256" key="2">
    <source>
        <dbReference type="ARBA" id="ARBA00022448"/>
    </source>
</evidence>
<dbReference type="PRINTS" id="PR01333">
    <property type="entry name" value="2POREKCHANEL"/>
</dbReference>
<dbReference type="OrthoDB" id="297496at2759"/>
<dbReference type="GO" id="GO:0030322">
    <property type="term" value="P:stabilization of membrane potential"/>
    <property type="evidence" value="ECO:0007669"/>
    <property type="project" value="TreeGrafter"/>
</dbReference>
<dbReference type="InterPro" id="IPR013099">
    <property type="entry name" value="K_chnl_dom"/>
</dbReference>
<evidence type="ECO:0000256" key="5">
    <source>
        <dbReference type="ARBA" id="ARBA00023065"/>
    </source>
</evidence>
<keyword evidence="4 9" id="KW-1133">Transmembrane helix</keyword>
<dbReference type="Pfam" id="PF07885">
    <property type="entry name" value="Ion_trans_2"/>
    <property type="match status" value="2"/>
</dbReference>
<comment type="similarity">
    <text evidence="8">Belongs to the two pore domain potassium channel (TC 1.A.1.8) family.</text>
</comment>
<keyword evidence="7 8" id="KW-0407">Ion channel</keyword>
<feature type="domain" description="Potassium channel" evidence="10">
    <location>
        <begin position="161"/>
        <end position="220"/>
    </location>
</feature>
<evidence type="ECO:0000256" key="6">
    <source>
        <dbReference type="ARBA" id="ARBA00023136"/>
    </source>
</evidence>
<accession>A0A0K2T5N2</accession>
<evidence type="ECO:0000313" key="11">
    <source>
        <dbReference type="EMBL" id="CDW21364.1"/>
    </source>
</evidence>
<evidence type="ECO:0000256" key="1">
    <source>
        <dbReference type="ARBA" id="ARBA00004141"/>
    </source>
</evidence>
<organism evidence="11">
    <name type="scientific">Lepeophtheirus salmonis</name>
    <name type="common">Salmon louse</name>
    <name type="synonym">Caligus salmonis</name>
    <dbReference type="NCBI Taxonomy" id="72036"/>
    <lineage>
        <taxon>Eukaryota</taxon>
        <taxon>Metazoa</taxon>
        <taxon>Ecdysozoa</taxon>
        <taxon>Arthropoda</taxon>
        <taxon>Crustacea</taxon>
        <taxon>Multicrustacea</taxon>
        <taxon>Hexanauplia</taxon>
        <taxon>Copepoda</taxon>
        <taxon>Siphonostomatoida</taxon>
        <taxon>Caligidae</taxon>
        <taxon>Lepeophtheirus</taxon>
    </lineage>
</organism>
<feature type="transmembrane region" description="Helical" evidence="9">
    <location>
        <begin position="309"/>
        <end position="335"/>
    </location>
</feature>
<keyword evidence="2 8" id="KW-0813">Transport</keyword>
<sequence length="381" mass="44056">VCVFLYNIIRHTHNINSSKCRYNVNSFLDDILITMINNNNYRSIESLETSRSNNSGISGRSDQDERSELMPNGRNAILWCRIRRSTILFVLYIIGYISYIVCGAYIMFLLETDLEKRLKETIVIEKQHFLKKHPTLRKSDLEDFLESILGHRGISPLAKDQFEQNWSLGQSILYTSTVITTIGYGHISPLTIPGKIFTILYASFGIPFTIMFISIIAKRISHPIMRFLQFIFSMMVTIPRDLRIKSLEMTLMFIIIVTLFHVLPAIVFTILEPGWNFLDAVYYTFISLTTIGLGDYIPGDKAHGLYRAIYKCGIVVYLLLGLIMMTLIADIYYGIPELSLAKYFQKYVDIDRENIDSFNELNNEEREKSEIIRPRSRSSPR</sequence>
<evidence type="ECO:0000259" key="10">
    <source>
        <dbReference type="Pfam" id="PF07885"/>
    </source>
</evidence>
<dbReference type="Gene3D" id="1.10.287.70">
    <property type="match status" value="1"/>
</dbReference>
<evidence type="ECO:0000256" key="3">
    <source>
        <dbReference type="ARBA" id="ARBA00022692"/>
    </source>
</evidence>
<evidence type="ECO:0000256" key="9">
    <source>
        <dbReference type="SAM" id="Phobius"/>
    </source>
</evidence>
<feature type="non-terminal residue" evidence="11">
    <location>
        <position position="1"/>
    </location>
</feature>
<feature type="transmembrane region" description="Helical" evidence="9">
    <location>
        <begin position="196"/>
        <end position="217"/>
    </location>
</feature>
<evidence type="ECO:0000256" key="8">
    <source>
        <dbReference type="RuleBase" id="RU003857"/>
    </source>
</evidence>
<dbReference type="PANTHER" id="PTHR11003">
    <property type="entry name" value="POTASSIUM CHANNEL, SUBFAMILY K"/>
    <property type="match status" value="1"/>
</dbReference>
<protein>
    <recommendedName>
        <fullName evidence="10">Potassium channel domain-containing protein</fullName>
    </recommendedName>
</protein>
<feature type="domain" description="Potassium channel" evidence="10">
    <location>
        <begin position="257"/>
        <end position="329"/>
    </location>
</feature>
<dbReference type="InterPro" id="IPR003280">
    <property type="entry name" value="2pore_dom_K_chnl"/>
</dbReference>